<feature type="compositionally biased region" description="Polar residues" evidence="1">
    <location>
        <begin position="119"/>
        <end position="128"/>
    </location>
</feature>
<feature type="region of interest" description="Disordered" evidence="1">
    <location>
        <begin position="57"/>
        <end position="128"/>
    </location>
</feature>
<name>A0A385DLF8_9ACTN</name>
<evidence type="ECO:0000313" key="3">
    <source>
        <dbReference type="Proteomes" id="UP000259636"/>
    </source>
</evidence>
<accession>A0A385DLF8</accession>
<feature type="region of interest" description="Disordered" evidence="1">
    <location>
        <begin position="1"/>
        <end position="39"/>
    </location>
</feature>
<evidence type="ECO:0000313" key="2">
    <source>
        <dbReference type="EMBL" id="AXQ58507.1"/>
    </source>
</evidence>
<organism evidence="2 3">
    <name type="scientific">Streptomyces koyangensis</name>
    <dbReference type="NCBI Taxonomy" id="188770"/>
    <lineage>
        <taxon>Bacteria</taxon>
        <taxon>Bacillati</taxon>
        <taxon>Actinomycetota</taxon>
        <taxon>Actinomycetes</taxon>
        <taxon>Kitasatosporales</taxon>
        <taxon>Streptomycetaceae</taxon>
        <taxon>Streptomyces</taxon>
        <taxon>Streptomyces aurantiacus group</taxon>
    </lineage>
</organism>
<evidence type="ECO:0000256" key="1">
    <source>
        <dbReference type="SAM" id="MobiDB-lite"/>
    </source>
</evidence>
<feature type="compositionally biased region" description="Basic residues" evidence="1">
    <location>
        <begin position="85"/>
        <end position="97"/>
    </location>
</feature>
<dbReference type="Proteomes" id="UP000259636">
    <property type="component" value="Chromosome"/>
</dbReference>
<reference evidence="2 3" key="1">
    <citation type="submission" date="2018-08" db="EMBL/GenBank/DDBJ databases">
        <authorList>
            <person name="Ferrada E.E."/>
            <person name="Latorre B.A."/>
        </authorList>
    </citation>
    <scope>NUCLEOTIDE SEQUENCE [LARGE SCALE GENOMIC DNA]</scope>
    <source>
        <strain evidence="2 3">VK-A60T</strain>
    </source>
</reference>
<dbReference type="EMBL" id="CP031742">
    <property type="protein sequence ID" value="AXQ58507.1"/>
    <property type="molecule type" value="Genomic_DNA"/>
</dbReference>
<dbReference type="AlphaFoldDB" id="A0A385DLF8"/>
<protein>
    <submittedName>
        <fullName evidence="2">Uncharacterized protein</fullName>
    </submittedName>
</protein>
<proteinExistence type="predicted"/>
<sequence>MQSRRASAPRPPAGRDRRDSLPGTVVATPQSFNNNRMGLPLTTNDTAANHLVLIVDRHKSSRPANARPSGRQPKVPQGRTLPDHHHSRTRVRNHGRRSSGYLRHLKTQPENGFPFQGGQLLSNDTELF</sequence>
<gene>
    <name evidence="2" type="ORF">D0C37_30470</name>
</gene>
<dbReference type="KEGG" id="sky:D0C37_30470"/>
<feature type="compositionally biased region" description="Polar residues" evidence="1">
    <location>
        <begin position="27"/>
        <end position="39"/>
    </location>
</feature>